<dbReference type="Proteomes" id="UP001152320">
    <property type="component" value="Chromosome 12"/>
</dbReference>
<dbReference type="Pfam" id="PF00092">
    <property type="entry name" value="VWA"/>
    <property type="match status" value="1"/>
</dbReference>
<dbReference type="CDD" id="cd00198">
    <property type="entry name" value="vWFA"/>
    <property type="match status" value="1"/>
</dbReference>
<dbReference type="SUPFAM" id="SSF53300">
    <property type="entry name" value="vWA-like"/>
    <property type="match status" value="1"/>
</dbReference>
<name>A0A9Q1BRL1_HOLLE</name>
<evidence type="ECO:0000256" key="1">
    <source>
        <dbReference type="SAM" id="Phobius"/>
    </source>
</evidence>
<dbReference type="PROSITE" id="PS50234">
    <property type="entry name" value="VWFA"/>
    <property type="match status" value="1"/>
</dbReference>
<dbReference type="OrthoDB" id="10021899at2759"/>
<dbReference type="InterPro" id="IPR013642">
    <property type="entry name" value="CLCA_N"/>
</dbReference>
<dbReference type="InterPro" id="IPR036465">
    <property type="entry name" value="vWFA_dom_sf"/>
</dbReference>
<keyword evidence="1" id="KW-1133">Transmembrane helix</keyword>
<accession>A0A9Q1BRL1</accession>
<organism evidence="3 4">
    <name type="scientific">Holothuria leucospilota</name>
    <name type="common">Black long sea cucumber</name>
    <name type="synonym">Mertensiothuria leucospilota</name>
    <dbReference type="NCBI Taxonomy" id="206669"/>
    <lineage>
        <taxon>Eukaryota</taxon>
        <taxon>Metazoa</taxon>
        <taxon>Echinodermata</taxon>
        <taxon>Eleutherozoa</taxon>
        <taxon>Echinozoa</taxon>
        <taxon>Holothuroidea</taxon>
        <taxon>Aspidochirotacea</taxon>
        <taxon>Aspidochirotida</taxon>
        <taxon>Holothuriidae</taxon>
        <taxon>Holothuria</taxon>
    </lineage>
</organism>
<dbReference type="EMBL" id="JAIZAY010000012">
    <property type="protein sequence ID" value="KAJ8031788.1"/>
    <property type="molecule type" value="Genomic_DNA"/>
</dbReference>
<feature type="domain" description="VWFA" evidence="2">
    <location>
        <begin position="312"/>
        <end position="479"/>
    </location>
</feature>
<dbReference type="NCBIfam" id="NF041940">
    <property type="entry name" value="choice_anch_X"/>
    <property type="match status" value="1"/>
</dbReference>
<keyword evidence="1" id="KW-0472">Membrane</keyword>
<dbReference type="Pfam" id="PF08434">
    <property type="entry name" value="CLCA"/>
    <property type="match status" value="1"/>
</dbReference>
<evidence type="ECO:0000313" key="4">
    <source>
        <dbReference type="Proteomes" id="UP001152320"/>
    </source>
</evidence>
<sequence>MITLSSTQDNAAYQAPFYQNFRPLQLVEGGYKGLVVAISPQIPEDDQLVQSIKTVLTDFSSYLYNITNERIYLREVRILIPSTWDDKVRYVTAVSERFEESDLRIDVTPEEENLQIRNLPFTNKPTFCGSQGFYIHLTPDYLKNQTISSLYGSYNKVLAHEWAHYRWGVFDEYPRRDGPHFYLSSTGLIEGVRCTTSITGRRSTLGGSSCNDLPSGFLEDACRFIDDRKNGTKYASLMYRQFLDQVSAYCDEDDGVIDRLRHNAEAPNMHNIQCASKSVWQVMREHSDFSLTETSVVSNPTEFVEVRQRQGRYVLVIDTSASMTYRLRVLRQACYVFIHQVLLDGDSLAIVEFNNNAVTLQELTVVESDNRQQFVLNLPFRASGSTSIGSGVLEALMVLNRTGELDDMAGRIIVMTDGKETLAPSISDIIDMTDNVLIHTIAIGDDVAEDLESLAVRTGGRQFLHQDESTALFDIFSQFGLDSQEVNLEDLVSRYLPNVSPGRIVNIEFATDRTLRGGITTYVAVIASLSNTTFCGQGCLDIELISPSGVIKNANFDSVVSIFTIATTSLEEGTWNLNMTSWDRVNLNLSVLILAEVEEGPASLPITSTGTWAVLDLNPPQVQTVYLTLASGYSPVIEADVNAVVQSPMGDVTMKLYDDGIGEDINKGDGVYSGFFTHFTTPGRYSVQFSVSGNGQVVLGARVGVGAAVDSAKASSEWDLQYEQAGNIQRTITGGSFKCNNEITCRARNNYGPYRVVDLLAQNIDRDSRTFDLVFSAPGADLMEGTAEYYEIRYSTHFKEFRENFKSGLLTESSENVLRPYILRGNLRTPSIARNTERFTIVLPENTGFSIFFFALTANDGQFESPPSNIISISLRNHSADDLPTRDSTTVQNPVNSTVDPVNPLTTPEFPIDNPGNLIIILVVCLSVFILVLISLLAMSCLYIHRLKTNPGESRTDVAVRFTSQSDKDVSSQESAITNENCAVKFKSSSYAYAYDHIGGKEDQTKEAIGITRKHTYEEVHHNGEHYERKFHSPATYYLEVE</sequence>
<keyword evidence="1" id="KW-0812">Transmembrane</keyword>
<dbReference type="PANTHER" id="PTHR10579:SF177">
    <property type="entry name" value="CALCIUM-ACTIVATED CHLORIDE CHANNEL REGULATOR 4-LIKE PROTEIN"/>
    <property type="match status" value="1"/>
</dbReference>
<gene>
    <name evidence="3" type="ORF">HOLleu_25097</name>
</gene>
<comment type="caution">
    <text evidence="3">The sequence shown here is derived from an EMBL/GenBank/DDBJ whole genome shotgun (WGS) entry which is preliminary data.</text>
</comment>
<evidence type="ECO:0000259" key="2">
    <source>
        <dbReference type="PROSITE" id="PS50234"/>
    </source>
</evidence>
<keyword evidence="4" id="KW-1185">Reference proteome</keyword>
<proteinExistence type="predicted"/>
<dbReference type="InterPro" id="IPR002035">
    <property type="entry name" value="VWF_A"/>
</dbReference>
<dbReference type="Gene3D" id="3.40.50.410">
    <property type="entry name" value="von Willebrand factor, type A domain"/>
    <property type="match status" value="1"/>
</dbReference>
<dbReference type="AlphaFoldDB" id="A0A9Q1BRL1"/>
<reference evidence="3" key="1">
    <citation type="submission" date="2021-10" db="EMBL/GenBank/DDBJ databases">
        <title>Tropical sea cucumber genome reveals ecological adaptation and Cuvierian tubules defense mechanism.</title>
        <authorList>
            <person name="Chen T."/>
        </authorList>
    </citation>
    <scope>NUCLEOTIDE SEQUENCE</scope>
    <source>
        <strain evidence="3">Nanhai2018</strain>
        <tissue evidence="3">Muscle</tissue>
    </source>
</reference>
<dbReference type="PANTHER" id="PTHR10579">
    <property type="entry name" value="CALCIUM-ACTIVATED CHLORIDE CHANNEL REGULATOR"/>
    <property type="match status" value="1"/>
</dbReference>
<feature type="transmembrane region" description="Helical" evidence="1">
    <location>
        <begin position="918"/>
        <end position="945"/>
    </location>
</feature>
<dbReference type="SMART" id="SM00327">
    <property type="entry name" value="VWA"/>
    <property type="match status" value="1"/>
</dbReference>
<protein>
    <submittedName>
        <fullName evidence="3">Calcium-activated chloride channel regulator 4A</fullName>
    </submittedName>
</protein>
<dbReference type="InterPro" id="IPR051266">
    <property type="entry name" value="CLCR"/>
</dbReference>
<evidence type="ECO:0000313" key="3">
    <source>
        <dbReference type="EMBL" id="KAJ8031788.1"/>
    </source>
</evidence>